<protein>
    <submittedName>
        <fullName evidence="2">Uncharacterized protein</fullName>
    </submittedName>
</protein>
<feature type="compositionally biased region" description="Basic and acidic residues" evidence="1">
    <location>
        <begin position="202"/>
        <end position="212"/>
    </location>
</feature>
<evidence type="ECO:0000313" key="2">
    <source>
        <dbReference type="EMBL" id="KAK4282409.1"/>
    </source>
</evidence>
<dbReference type="EMBL" id="JAWXYG010000002">
    <property type="protein sequence ID" value="KAK4282409.1"/>
    <property type="molecule type" value="Genomic_DNA"/>
</dbReference>
<dbReference type="Proteomes" id="UP001293593">
    <property type="component" value="Unassembled WGS sequence"/>
</dbReference>
<dbReference type="PANTHER" id="PTHR33095:SF129">
    <property type="entry name" value="DUF1645 FAMILY PROTEIN"/>
    <property type="match status" value="1"/>
</dbReference>
<dbReference type="Pfam" id="PF07816">
    <property type="entry name" value="DUF1645"/>
    <property type="match status" value="1"/>
</dbReference>
<sequence length="290" mass="32377">MHNQQDPPDSFFCPSFNSYCTDKLADIADQVAREQFRRHDDDDAATADDSRDFEFVTFQKAAGEVFFDGRVGPVYPVFDRDLLTDDETGPRRGSKAEEDALALQFPLRELFIRDEDQARADDRDPPSSSSSDADDLESIPPGTYCVWTPKSAQASPSRCEKSKSTGTSSSSSKRWKLLDLLRRSNSDGKESFVFLTPSAPVKGKEVKTENSKEQWSSGSRQSSKVAGKQKAKGSGNSGDGEKKVSAHEAFYVRNRELKKVDRRKSYLPYRQDLVGFFANVHGLGKPFTPF</sequence>
<keyword evidence="3" id="KW-1185">Reference proteome</keyword>
<comment type="caution">
    <text evidence="2">The sequence shown here is derived from an EMBL/GenBank/DDBJ whole genome shotgun (WGS) entry which is preliminary data.</text>
</comment>
<feature type="region of interest" description="Disordered" evidence="1">
    <location>
        <begin position="114"/>
        <end position="170"/>
    </location>
</feature>
<dbReference type="PANTHER" id="PTHR33095">
    <property type="entry name" value="OS07G0619500 PROTEIN"/>
    <property type="match status" value="1"/>
</dbReference>
<feature type="compositionally biased region" description="Basic and acidic residues" evidence="1">
    <location>
        <begin position="114"/>
        <end position="125"/>
    </location>
</feature>
<feature type="compositionally biased region" description="Polar residues" evidence="1">
    <location>
        <begin position="213"/>
        <end position="224"/>
    </location>
</feature>
<organism evidence="2 3">
    <name type="scientific">Acacia crassicarpa</name>
    <name type="common">northern wattle</name>
    <dbReference type="NCBI Taxonomy" id="499986"/>
    <lineage>
        <taxon>Eukaryota</taxon>
        <taxon>Viridiplantae</taxon>
        <taxon>Streptophyta</taxon>
        <taxon>Embryophyta</taxon>
        <taxon>Tracheophyta</taxon>
        <taxon>Spermatophyta</taxon>
        <taxon>Magnoliopsida</taxon>
        <taxon>eudicotyledons</taxon>
        <taxon>Gunneridae</taxon>
        <taxon>Pentapetalae</taxon>
        <taxon>rosids</taxon>
        <taxon>fabids</taxon>
        <taxon>Fabales</taxon>
        <taxon>Fabaceae</taxon>
        <taxon>Caesalpinioideae</taxon>
        <taxon>mimosoid clade</taxon>
        <taxon>Acacieae</taxon>
        <taxon>Acacia</taxon>
    </lineage>
</organism>
<accession>A0AAE1TG55</accession>
<gene>
    <name evidence="2" type="ORF">QN277_013791</name>
</gene>
<dbReference type="InterPro" id="IPR012442">
    <property type="entry name" value="DUF1645_plant"/>
</dbReference>
<evidence type="ECO:0000313" key="3">
    <source>
        <dbReference type="Proteomes" id="UP001293593"/>
    </source>
</evidence>
<evidence type="ECO:0000256" key="1">
    <source>
        <dbReference type="SAM" id="MobiDB-lite"/>
    </source>
</evidence>
<feature type="region of interest" description="Disordered" evidence="1">
    <location>
        <begin position="201"/>
        <end position="245"/>
    </location>
</feature>
<reference evidence="2" key="1">
    <citation type="submission" date="2023-10" db="EMBL/GenBank/DDBJ databases">
        <title>Chromosome-level genome of the transformable northern wattle, Acacia crassicarpa.</title>
        <authorList>
            <person name="Massaro I."/>
            <person name="Sinha N.R."/>
            <person name="Poethig S."/>
            <person name="Leichty A.R."/>
        </authorList>
    </citation>
    <scope>NUCLEOTIDE SEQUENCE</scope>
    <source>
        <strain evidence="2">Acra3RX</strain>
        <tissue evidence="2">Leaf</tissue>
    </source>
</reference>
<proteinExistence type="predicted"/>
<name>A0AAE1TG55_9FABA</name>
<dbReference type="AlphaFoldDB" id="A0AAE1TG55"/>